<dbReference type="WBParaSite" id="JU765_v2.g4660.t1">
    <property type="protein sequence ID" value="JU765_v2.g4660.t1"/>
    <property type="gene ID" value="JU765_v2.g4660"/>
</dbReference>
<evidence type="ECO:0000313" key="1">
    <source>
        <dbReference type="Proteomes" id="UP000887576"/>
    </source>
</evidence>
<accession>A0AC34R8Y2</accession>
<sequence length="101" mass="10986">MNKPGFIDKVKSSFYPDSNAMSQPNSQPVYNPYPNPPPNIVLPPPPIPGQGTTVVYVADYGSFGPYSAVMDCPHCHQHIVTQVNYTSGLLSWLICGGCLLF</sequence>
<organism evidence="1 2">
    <name type="scientific">Panagrolaimus sp. JU765</name>
    <dbReference type="NCBI Taxonomy" id="591449"/>
    <lineage>
        <taxon>Eukaryota</taxon>
        <taxon>Metazoa</taxon>
        <taxon>Ecdysozoa</taxon>
        <taxon>Nematoda</taxon>
        <taxon>Chromadorea</taxon>
        <taxon>Rhabditida</taxon>
        <taxon>Tylenchina</taxon>
        <taxon>Panagrolaimomorpha</taxon>
        <taxon>Panagrolaimoidea</taxon>
        <taxon>Panagrolaimidae</taxon>
        <taxon>Panagrolaimus</taxon>
    </lineage>
</organism>
<name>A0AC34R8Y2_9BILA</name>
<proteinExistence type="predicted"/>
<reference evidence="2" key="1">
    <citation type="submission" date="2022-11" db="UniProtKB">
        <authorList>
            <consortium name="WormBaseParasite"/>
        </authorList>
    </citation>
    <scope>IDENTIFICATION</scope>
</reference>
<dbReference type="Proteomes" id="UP000887576">
    <property type="component" value="Unplaced"/>
</dbReference>
<protein>
    <submittedName>
        <fullName evidence="2">LITAF domain-containing protein</fullName>
    </submittedName>
</protein>
<evidence type="ECO:0000313" key="2">
    <source>
        <dbReference type="WBParaSite" id="JU765_v2.g4660.t1"/>
    </source>
</evidence>